<protein>
    <submittedName>
        <fullName evidence="3">Alpha/beta hydrolase family protein</fullName>
    </submittedName>
</protein>
<evidence type="ECO:0000259" key="2">
    <source>
        <dbReference type="Pfam" id="PF00561"/>
    </source>
</evidence>
<evidence type="ECO:0000313" key="4">
    <source>
        <dbReference type="Proteomes" id="UP000238823"/>
    </source>
</evidence>
<feature type="transmembrane region" description="Helical" evidence="1">
    <location>
        <begin position="68"/>
        <end position="89"/>
    </location>
</feature>
<dbReference type="PANTHER" id="PTHR12277:SF81">
    <property type="entry name" value="PROTEIN ABHD13"/>
    <property type="match status" value="1"/>
</dbReference>
<organism evidence="3 4">
    <name type="scientific">Enhygromyxa salina</name>
    <dbReference type="NCBI Taxonomy" id="215803"/>
    <lineage>
        <taxon>Bacteria</taxon>
        <taxon>Pseudomonadati</taxon>
        <taxon>Myxococcota</taxon>
        <taxon>Polyangia</taxon>
        <taxon>Nannocystales</taxon>
        <taxon>Nannocystaceae</taxon>
        <taxon>Enhygromyxa</taxon>
    </lineage>
</organism>
<evidence type="ECO:0000256" key="1">
    <source>
        <dbReference type="SAM" id="Phobius"/>
    </source>
</evidence>
<dbReference type="Pfam" id="PF00561">
    <property type="entry name" value="Abhydrolase_1"/>
    <property type="match status" value="1"/>
</dbReference>
<dbReference type="InterPro" id="IPR029058">
    <property type="entry name" value="AB_hydrolase_fold"/>
</dbReference>
<accession>A0A2S9XTJ4</accession>
<keyword evidence="3" id="KW-0378">Hydrolase</keyword>
<sequence>MSASGSKAWVRRLTQPIYTDPGARRVQVVQTRRLRSPHRLAAGILASVSAEPSSEVEPHQAPSLLRKVVRWSLLATVGLVLGLIALLLLRPEGLLFYPSPHLGSTPKQIGWDYERVEITTEDGQTLVGWFLPAEPAPGVERPAWVVLYCHGNAGNIGGRINVLSGLRELGLAVLIFDYRGYGESTGRPTVDGTRLDVLATWRYLVDERGYDPSEIVMWGRSLGGAVAIDQAARVSKAGMPPAALIVESSFTSTMDIGKQVYPWLPVGWFERKLDYPSRELIATVNSPVLIAHSSADELIPASHGQALEAAAEAGAATRIAFVELDGGHNDGHLTEPRFIPTVAEFLGAGR</sequence>
<dbReference type="Gene3D" id="3.40.50.1820">
    <property type="entry name" value="alpha/beta hydrolase"/>
    <property type="match status" value="1"/>
</dbReference>
<comment type="caution">
    <text evidence="3">The sequence shown here is derived from an EMBL/GenBank/DDBJ whole genome shotgun (WGS) entry which is preliminary data.</text>
</comment>
<dbReference type="SUPFAM" id="SSF53474">
    <property type="entry name" value="alpha/beta-Hydrolases"/>
    <property type="match status" value="1"/>
</dbReference>
<dbReference type="GO" id="GO:0016787">
    <property type="term" value="F:hydrolase activity"/>
    <property type="evidence" value="ECO:0007669"/>
    <property type="project" value="UniProtKB-KW"/>
</dbReference>
<evidence type="ECO:0000313" key="3">
    <source>
        <dbReference type="EMBL" id="PRP96189.1"/>
    </source>
</evidence>
<dbReference type="EMBL" id="PVNL01000135">
    <property type="protein sequence ID" value="PRP96189.1"/>
    <property type="molecule type" value="Genomic_DNA"/>
</dbReference>
<gene>
    <name evidence="3" type="ORF">ENSA7_70030</name>
</gene>
<reference evidence="3 4" key="1">
    <citation type="submission" date="2018-03" db="EMBL/GenBank/DDBJ databases">
        <title>Draft Genome Sequences of the Obligatory Marine Myxobacteria Enhygromyxa salina SWB007.</title>
        <authorList>
            <person name="Poehlein A."/>
            <person name="Moghaddam J.A."/>
            <person name="Harms H."/>
            <person name="Alanjari M."/>
            <person name="Koenig G.M."/>
            <person name="Daniel R."/>
            <person name="Schaeberle T.F."/>
        </authorList>
    </citation>
    <scope>NUCLEOTIDE SEQUENCE [LARGE SCALE GENOMIC DNA]</scope>
    <source>
        <strain evidence="3 4">SWB007</strain>
    </source>
</reference>
<keyword evidence="1" id="KW-0812">Transmembrane</keyword>
<dbReference type="Proteomes" id="UP000238823">
    <property type="component" value="Unassembled WGS sequence"/>
</dbReference>
<keyword evidence="1" id="KW-1133">Transmembrane helix</keyword>
<dbReference type="InterPro" id="IPR000073">
    <property type="entry name" value="AB_hydrolase_1"/>
</dbReference>
<feature type="domain" description="AB hydrolase-1" evidence="2">
    <location>
        <begin position="145"/>
        <end position="228"/>
    </location>
</feature>
<name>A0A2S9XTJ4_9BACT</name>
<keyword evidence="1" id="KW-0472">Membrane</keyword>
<dbReference type="PANTHER" id="PTHR12277">
    <property type="entry name" value="ALPHA/BETA HYDROLASE DOMAIN-CONTAINING PROTEIN"/>
    <property type="match status" value="1"/>
</dbReference>
<dbReference type="AlphaFoldDB" id="A0A2S9XTJ4"/>
<proteinExistence type="predicted"/>